<feature type="region of interest" description="Disordered" evidence="1">
    <location>
        <begin position="216"/>
        <end position="242"/>
    </location>
</feature>
<dbReference type="InParanoid" id="Q23KE2"/>
<evidence type="ECO:0000313" key="3">
    <source>
        <dbReference type="EMBL" id="EAR96901.2"/>
    </source>
</evidence>
<feature type="compositionally biased region" description="Polar residues" evidence="1">
    <location>
        <begin position="139"/>
        <end position="150"/>
    </location>
</feature>
<name>Q23KE2_TETTS</name>
<feature type="domain" description="TLDc" evidence="2">
    <location>
        <begin position="293"/>
        <end position="390"/>
    </location>
</feature>
<dbReference type="KEGG" id="tet:TTHERM_00193930"/>
<evidence type="ECO:0000313" key="4">
    <source>
        <dbReference type="Proteomes" id="UP000009168"/>
    </source>
</evidence>
<dbReference type="InterPro" id="IPR006571">
    <property type="entry name" value="TLDc_dom"/>
</dbReference>
<gene>
    <name evidence="3" type="ORF">TTHERM_00193930</name>
</gene>
<dbReference type="EMBL" id="GG662673">
    <property type="protein sequence ID" value="EAR96901.2"/>
    <property type="molecule type" value="Genomic_DNA"/>
</dbReference>
<feature type="region of interest" description="Disordered" evidence="1">
    <location>
        <begin position="134"/>
        <end position="168"/>
    </location>
</feature>
<sequence>MKITKQNTQDNINEVMCHQEGFLCKKCTSKYDFPNMNSNITSSKQKYEEEKEEETECYYCLKSNQVCNQAVLLYKGKACCLQCKQSNIVNYIAAPDGKQRTIVTRKQESGQYYSVPSTSTQSQSLLQNQLNKPPQLLQFPNSTKSSSNQMSKGGFFPSKFSSNHQKHQSEMIINKNFDAQGIDSNLIQSAHYTQQFPIQHQDSVSQICFNLHLDQRTDSNSQNNTPSHKKNNHTEPQLERSQNFSKEVINSSNLDMQTSPKSYIPVPTAPQIIFKDSKIEGILKDILLKGQSYAQKKAVMSLLENRKSFSSQKFHEKLDKKKQILYLVILKSGFIFGGYHYASLRSQKDKFIDDNHCGLFSMQGNDINFYPVEDNKIIYFDNGVWFGKPPCLILNFDMIDKCFCNKEFIFLTPLGESQTLQFGPTTKWNQIIQDICILQF</sequence>
<dbReference type="HOGENOM" id="CLU_638576_0_0_1"/>
<dbReference type="Proteomes" id="UP000009168">
    <property type="component" value="Unassembled WGS sequence"/>
</dbReference>
<feature type="compositionally biased region" description="Low complexity" evidence="1">
    <location>
        <begin position="151"/>
        <end position="162"/>
    </location>
</feature>
<dbReference type="AlphaFoldDB" id="Q23KE2"/>
<evidence type="ECO:0000259" key="2">
    <source>
        <dbReference type="Pfam" id="PF07534"/>
    </source>
</evidence>
<protein>
    <submittedName>
        <fullName evidence="3">TLD protein</fullName>
    </submittedName>
</protein>
<evidence type="ECO:0000256" key="1">
    <source>
        <dbReference type="SAM" id="MobiDB-lite"/>
    </source>
</evidence>
<dbReference type="GeneID" id="7844621"/>
<dbReference type="RefSeq" id="XP_001017146.2">
    <property type="nucleotide sequence ID" value="XM_001017146.2"/>
</dbReference>
<accession>Q23KE2</accession>
<dbReference type="Pfam" id="PF07534">
    <property type="entry name" value="TLD"/>
    <property type="match status" value="1"/>
</dbReference>
<reference evidence="4" key="1">
    <citation type="journal article" date="2006" name="PLoS Biol.">
        <title>Macronuclear genome sequence of the ciliate Tetrahymena thermophila, a model eukaryote.</title>
        <authorList>
            <person name="Eisen J.A."/>
            <person name="Coyne R.S."/>
            <person name="Wu M."/>
            <person name="Wu D."/>
            <person name="Thiagarajan M."/>
            <person name="Wortman J.R."/>
            <person name="Badger J.H."/>
            <person name="Ren Q."/>
            <person name="Amedeo P."/>
            <person name="Jones K.M."/>
            <person name="Tallon L.J."/>
            <person name="Delcher A.L."/>
            <person name="Salzberg S.L."/>
            <person name="Silva J.C."/>
            <person name="Haas B.J."/>
            <person name="Majoros W.H."/>
            <person name="Farzad M."/>
            <person name="Carlton J.M."/>
            <person name="Smith R.K. Jr."/>
            <person name="Garg J."/>
            <person name="Pearlman R.E."/>
            <person name="Karrer K.M."/>
            <person name="Sun L."/>
            <person name="Manning G."/>
            <person name="Elde N.C."/>
            <person name="Turkewitz A.P."/>
            <person name="Asai D.J."/>
            <person name="Wilkes D.E."/>
            <person name="Wang Y."/>
            <person name="Cai H."/>
            <person name="Collins K."/>
            <person name="Stewart B.A."/>
            <person name="Lee S.R."/>
            <person name="Wilamowska K."/>
            <person name="Weinberg Z."/>
            <person name="Ruzzo W.L."/>
            <person name="Wloga D."/>
            <person name="Gaertig J."/>
            <person name="Frankel J."/>
            <person name="Tsao C.-C."/>
            <person name="Gorovsky M.A."/>
            <person name="Keeling P.J."/>
            <person name="Waller R.F."/>
            <person name="Patron N.J."/>
            <person name="Cherry J.M."/>
            <person name="Stover N.A."/>
            <person name="Krieger C.J."/>
            <person name="del Toro C."/>
            <person name="Ryder H.F."/>
            <person name="Williamson S.C."/>
            <person name="Barbeau R.A."/>
            <person name="Hamilton E.P."/>
            <person name="Orias E."/>
        </authorList>
    </citation>
    <scope>NUCLEOTIDE SEQUENCE [LARGE SCALE GENOMIC DNA]</scope>
    <source>
        <strain evidence="4">SB210</strain>
    </source>
</reference>
<organism evidence="3 4">
    <name type="scientific">Tetrahymena thermophila (strain SB210)</name>
    <dbReference type="NCBI Taxonomy" id="312017"/>
    <lineage>
        <taxon>Eukaryota</taxon>
        <taxon>Sar</taxon>
        <taxon>Alveolata</taxon>
        <taxon>Ciliophora</taxon>
        <taxon>Intramacronucleata</taxon>
        <taxon>Oligohymenophorea</taxon>
        <taxon>Hymenostomatida</taxon>
        <taxon>Tetrahymenina</taxon>
        <taxon>Tetrahymenidae</taxon>
        <taxon>Tetrahymena</taxon>
    </lineage>
</organism>
<proteinExistence type="predicted"/>
<keyword evidence="4" id="KW-1185">Reference proteome</keyword>